<evidence type="ECO:0000313" key="3">
    <source>
        <dbReference type="EMBL" id="MFL9845504.1"/>
    </source>
</evidence>
<evidence type="ECO:0000256" key="1">
    <source>
        <dbReference type="SAM" id="Phobius"/>
    </source>
</evidence>
<dbReference type="InterPro" id="IPR052173">
    <property type="entry name" value="Beta-lactam_resp_regulator"/>
</dbReference>
<dbReference type="CDD" id="cd07341">
    <property type="entry name" value="M56_BlaR1_MecR1_like"/>
    <property type="match status" value="1"/>
</dbReference>
<feature type="transmembrane region" description="Helical" evidence="1">
    <location>
        <begin position="23"/>
        <end position="44"/>
    </location>
</feature>
<evidence type="ECO:0000259" key="2">
    <source>
        <dbReference type="Pfam" id="PF05569"/>
    </source>
</evidence>
<feature type="transmembrane region" description="Helical" evidence="1">
    <location>
        <begin position="81"/>
        <end position="103"/>
    </location>
</feature>
<dbReference type="EMBL" id="JBELPZ010000017">
    <property type="protein sequence ID" value="MFL9845504.1"/>
    <property type="molecule type" value="Genomic_DNA"/>
</dbReference>
<reference evidence="3 4" key="1">
    <citation type="submission" date="2024-06" db="EMBL/GenBank/DDBJ databases">
        <authorList>
            <person name="Kaempfer P."/>
            <person name="Viver T."/>
        </authorList>
    </citation>
    <scope>NUCLEOTIDE SEQUENCE [LARGE SCALE GENOMIC DNA]</scope>
    <source>
        <strain evidence="3 4">ST-119</strain>
    </source>
</reference>
<dbReference type="RefSeq" id="WP_408085785.1">
    <property type="nucleotide sequence ID" value="NZ_JBELPZ010000017.1"/>
</dbReference>
<comment type="caution">
    <text evidence="3">The sequence shown here is derived from an EMBL/GenBank/DDBJ whole genome shotgun (WGS) entry which is preliminary data.</text>
</comment>
<protein>
    <submittedName>
        <fullName evidence="3">M56 family metallopeptidase</fullName>
    </submittedName>
</protein>
<dbReference type="PANTHER" id="PTHR34978:SF3">
    <property type="entry name" value="SLR0241 PROTEIN"/>
    <property type="match status" value="1"/>
</dbReference>
<dbReference type="PANTHER" id="PTHR34978">
    <property type="entry name" value="POSSIBLE SENSOR-TRANSDUCER PROTEIN BLAR"/>
    <property type="match status" value="1"/>
</dbReference>
<dbReference type="Pfam" id="PF05569">
    <property type="entry name" value="Peptidase_M56"/>
    <property type="match status" value="1"/>
</dbReference>
<keyword evidence="1" id="KW-0472">Membrane</keyword>
<gene>
    <name evidence="3" type="ORF">ABS766_13840</name>
</gene>
<dbReference type="InterPro" id="IPR008756">
    <property type="entry name" value="Peptidase_M56"/>
</dbReference>
<feature type="domain" description="Peptidase M56" evidence="2">
    <location>
        <begin position="16"/>
        <end position="250"/>
    </location>
</feature>
<keyword evidence="1" id="KW-0812">Transmembrane</keyword>
<keyword evidence="4" id="KW-1185">Reference proteome</keyword>
<organism evidence="3 4">
    <name type="scientific">Flavobacterium rhizosphaerae</name>
    <dbReference type="NCBI Taxonomy" id="3163298"/>
    <lineage>
        <taxon>Bacteria</taxon>
        <taxon>Pseudomonadati</taxon>
        <taxon>Bacteroidota</taxon>
        <taxon>Flavobacteriia</taxon>
        <taxon>Flavobacteriales</taxon>
        <taxon>Flavobacteriaceae</taxon>
        <taxon>Flavobacterium</taxon>
    </lineage>
</organism>
<dbReference type="Proteomes" id="UP001629156">
    <property type="component" value="Unassembled WGS sequence"/>
</dbReference>
<accession>A0ABW8YYW7</accession>
<evidence type="ECO:0000313" key="4">
    <source>
        <dbReference type="Proteomes" id="UP001629156"/>
    </source>
</evidence>
<keyword evidence="1" id="KW-1133">Transmembrane helix</keyword>
<proteinExistence type="predicted"/>
<name>A0ABW8YYW7_9FLAO</name>
<feature type="transmembrane region" description="Helical" evidence="1">
    <location>
        <begin position="261"/>
        <end position="278"/>
    </location>
</feature>
<sequence length="609" mass="70680">MALLLGLYYTVLEREKMHRFNRFYLLAALVTSLVLPFIAIPVYVAAAPGQVQAIIQEPLQEINQVQLQESPQPVVAQPTNYIAYAIWTVYAIITALLAVRFIANIRKLLLLKSNNKNIAYSNATLVLVNADIRPYTFLANIYINKKDYKNRLIEPELFTHELAHVQQGHTLDILFIETLKVLFWFNPLLYLYKRAIQLNHEFLADENTIQKLDLNIPAYQQLLLSKAIPANSFALASSINFSLTKKRFTMMTKTTSKSKSVVLKVAILPALALLIYTISAETVAKQPEWQQVQNGTALKDSTEFKYQRDLYYSNVQILINDKANGIYINKPFEKLTENEKWRYSFSLPDKKYQPKMVPATEFEKFTDKQLYYITIDGNPADNATLAKYTRSDFVNYTVYIKAEEMLTEERPQKFEYYLETAPYFKNKHPKETWGHYPGSIFELNITKIYKDGKVIAPAPDKTPVTEGEYFKGVRFIEYDKEGGKIILDKLYEELTPEDKKRFMPMMFIPKPPVKQSPTATEIKDFLNAEKYAIWIDGKNVPNSELKNYSRTNIAYFTGSVILKHARTKKHPQPFQYWFYTHKYFDAHKMGEVKRHYGGDTITMWLNKAQ</sequence>